<evidence type="ECO:0000256" key="7">
    <source>
        <dbReference type="ARBA" id="ARBA00025911"/>
    </source>
</evidence>
<dbReference type="EMBL" id="JBEDUW010000006">
    <property type="protein sequence ID" value="KAK9923699.1"/>
    <property type="molecule type" value="Genomic_DNA"/>
</dbReference>
<evidence type="ECO:0000313" key="11">
    <source>
        <dbReference type="Proteomes" id="UP001457282"/>
    </source>
</evidence>
<evidence type="ECO:0000256" key="6">
    <source>
        <dbReference type="ARBA" id="ARBA00023242"/>
    </source>
</evidence>
<keyword evidence="2 8" id="KW-0805">Transcription regulation</keyword>
<keyword evidence="4" id="KW-0010">Activator</keyword>
<dbReference type="PROSITE" id="PS51152">
    <property type="entry name" value="NFYA_HAP2_2"/>
    <property type="match status" value="1"/>
</dbReference>
<organism evidence="10 11">
    <name type="scientific">Rubus argutus</name>
    <name type="common">Southern blackberry</name>
    <dbReference type="NCBI Taxonomy" id="59490"/>
    <lineage>
        <taxon>Eukaryota</taxon>
        <taxon>Viridiplantae</taxon>
        <taxon>Streptophyta</taxon>
        <taxon>Embryophyta</taxon>
        <taxon>Tracheophyta</taxon>
        <taxon>Spermatophyta</taxon>
        <taxon>Magnoliopsida</taxon>
        <taxon>eudicotyledons</taxon>
        <taxon>Gunneridae</taxon>
        <taxon>Pentapetalae</taxon>
        <taxon>rosids</taxon>
        <taxon>fabids</taxon>
        <taxon>Rosales</taxon>
        <taxon>Rosaceae</taxon>
        <taxon>Rosoideae</taxon>
        <taxon>Rosoideae incertae sedis</taxon>
        <taxon>Rubus</taxon>
    </lineage>
</organism>
<keyword evidence="3 8" id="KW-0238">DNA-binding</keyword>
<evidence type="ECO:0000256" key="5">
    <source>
        <dbReference type="ARBA" id="ARBA00023163"/>
    </source>
</evidence>
<dbReference type="InterPro" id="IPR018362">
    <property type="entry name" value="CCAAT-binding_factor_CS"/>
</dbReference>
<feature type="compositionally biased region" description="Low complexity" evidence="9">
    <location>
        <begin position="70"/>
        <end position="81"/>
    </location>
</feature>
<dbReference type="PANTHER" id="PTHR12632">
    <property type="entry name" value="TRANSCRIPTION FACTOR NF-Y ALPHA-RELATED"/>
    <property type="match status" value="1"/>
</dbReference>
<evidence type="ECO:0000256" key="9">
    <source>
        <dbReference type="SAM" id="MobiDB-lite"/>
    </source>
</evidence>
<sequence length="228" mass="25292">MQSLYSKNSGISSAHSTSSFIVGPSLWENSAETHTQQSSISKSVILKMGVPLPHCNNTKKFGMHLHDQDSSSTQSTGQSHSEVATLKEGHPSVVSGYNEIQGRPVGVHKKSLSSMASREFVFPSQLDFSHSMAHVPFHCAEPYFGGLLAAYGPQAMFHHPQMMGIAPGRVPLPLDLTEDEPIYVNAKQYRAILRRRQFRAKLEAQNKLIKVRKPYLHESRHVSCIKEG</sequence>
<feature type="region of interest" description="Disordered" evidence="9">
    <location>
        <begin position="64"/>
        <end position="87"/>
    </location>
</feature>
<dbReference type="GO" id="GO:0016602">
    <property type="term" value="C:CCAAT-binding factor complex"/>
    <property type="evidence" value="ECO:0007669"/>
    <property type="project" value="InterPro"/>
</dbReference>
<accession>A0AAW1WJJ2</accession>
<dbReference type="Proteomes" id="UP001457282">
    <property type="component" value="Unassembled WGS sequence"/>
</dbReference>
<name>A0AAW1WJJ2_RUBAR</name>
<evidence type="ECO:0000256" key="4">
    <source>
        <dbReference type="ARBA" id="ARBA00023159"/>
    </source>
</evidence>
<evidence type="ECO:0000256" key="3">
    <source>
        <dbReference type="ARBA" id="ARBA00023125"/>
    </source>
</evidence>
<evidence type="ECO:0000256" key="2">
    <source>
        <dbReference type="ARBA" id="ARBA00023015"/>
    </source>
</evidence>
<evidence type="ECO:0000256" key="8">
    <source>
        <dbReference type="RuleBase" id="RU367155"/>
    </source>
</evidence>
<comment type="similarity">
    <text evidence="8">Belongs to the NFYA/HAP2 subunit family.</text>
</comment>
<dbReference type="AlphaFoldDB" id="A0AAW1WJJ2"/>
<dbReference type="PROSITE" id="PS00686">
    <property type="entry name" value="NFYA_HAP2_1"/>
    <property type="match status" value="1"/>
</dbReference>
<dbReference type="Gene3D" id="6.10.250.2430">
    <property type="match status" value="1"/>
</dbReference>
<dbReference type="GO" id="GO:0003700">
    <property type="term" value="F:DNA-binding transcription factor activity"/>
    <property type="evidence" value="ECO:0007669"/>
    <property type="project" value="UniProtKB-UniRule"/>
</dbReference>
<protein>
    <recommendedName>
        <fullName evidence="8">Nuclear transcription factor Y subunit</fullName>
    </recommendedName>
</protein>
<dbReference type="PRINTS" id="PR00616">
    <property type="entry name" value="CCAATSUBUNTB"/>
</dbReference>
<keyword evidence="11" id="KW-1185">Reference proteome</keyword>
<dbReference type="Pfam" id="PF02045">
    <property type="entry name" value="CBFB_NFYA"/>
    <property type="match status" value="1"/>
</dbReference>
<comment type="function">
    <text evidence="8">Component of the sequence-specific heterotrimeric transcription factor (NF-Y) which specifically recognizes a 5'-CCAAT-3' box motif found in the promoters of its target genes.</text>
</comment>
<dbReference type="GO" id="GO:0003677">
    <property type="term" value="F:DNA binding"/>
    <property type="evidence" value="ECO:0007669"/>
    <property type="project" value="UniProtKB-KW"/>
</dbReference>
<proteinExistence type="inferred from homology"/>
<keyword evidence="5 8" id="KW-0804">Transcription</keyword>
<dbReference type="SMART" id="SM00521">
    <property type="entry name" value="CBF"/>
    <property type="match status" value="1"/>
</dbReference>
<comment type="subcellular location">
    <subcellularLocation>
        <location evidence="1 8">Nucleus</location>
    </subcellularLocation>
</comment>
<gene>
    <name evidence="10" type="ORF">M0R45_032104</name>
</gene>
<reference evidence="10 11" key="1">
    <citation type="journal article" date="2023" name="G3 (Bethesda)">
        <title>A chromosome-length genome assembly and annotation of blackberry (Rubus argutus, cv. 'Hillquist').</title>
        <authorList>
            <person name="Bruna T."/>
            <person name="Aryal R."/>
            <person name="Dudchenko O."/>
            <person name="Sargent D.J."/>
            <person name="Mead D."/>
            <person name="Buti M."/>
            <person name="Cavallini A."/>
            <person name="Hytonen T."/>
            <person name="Andres J."/>
            <person name="Pham M."/>
            <person name="Weisz D."/>
            <person name="Mascagni F."/>
            <person name="Usai G."/>
            <person name="Natali L."/>
            <person name="Bassil N."/>
            <person name="Fernandez G.E."/>
            <person name="Lomsadze A."/>
            <person name="Armour M."/>
            <person name="Olukolu B."/>
            <person name="Poorten T."/>
            <person name="Britton C."/>
            <person name="Davik J."/>
            <person name="Ashrafi H."/>
            <person name="Aiden E.L."/>
            <person name="Borodovsky M."/>
            <person name="Worthington M."/>
        </authorList>
    </citation>
    <scope>NUCLEOTIDE SEQUENCE [LARGE SCALE GENOMIC DNA]</scope>
    <source>
        <strain evidence="10">PI 553951</strain>
    </source>
</reference>
<comment type="subunit">
    <text evidence="7">Heterotrimeric transcription factor composed of three components, NF-YA, NF-YB and NF-YC. NF-YB and NF-YC must interact and dimerize for NF-YA association and DNA binding.</text>
</comment>
<comment type="caution">
    <text evidence="10">The sequence shown here is derived from an EMBL/GenBank/DDBJ whole genome shotgun (WGS) entry which is preliminary data.</text>
</comment>
<evidence type="ECO:0000256" key="1">
    <source>
        <dbReference type="ARBA" id="ARBA00004123"/>
    </source>
</evidence>
<dbReference type="InterPro" id="IPR001289">
    <property type="entry name" value="NFYA"/>
</dbReference>
<evidence type="ECO:0000313" key="10">
    <source>
        <dbReference type="EMBL" id="KAK9923699.1"/>
    </source>
</evidence>
<keyword evidence="6 8" id="KW-0539">Nucleus</keyword>